<proteinExistence type="predicted"/>
<dbReference type="EMBL" id="OOIN01000043">
    <property type="protein sequence ID" value="SPO32042.1"/>
    <property type="molecule type" value="Genomic_DNA"/>
</dbReference>
<organism evidence="1 2">
    <name type="scientific">Ustilago trichophora</name>
    <dbReference type="NCBI Taxonomy" id="86804"/>
    <lineage>
        <taxon>Eukaryota</taxon>
        <taxon>Fungi</taxon>
        <taxon>Dikarya</taxon>
        <taxon>Basidiomycota</taxon>
        <taxon>Ustilaginomycotina</taxon>
        <taxon>Ustilaginomycetes</taxon>
        <taxon>Ustilaginales</taxon>
        <taxon>Ustilaginaceae</taxon>
        <taxon>Ustilago</taxon>
    </lineage>
</organism>
<reference evidence="1 2" key="1">
    <citation type="submission" date="2018-03" db="EMBL/GenBank/DDBJ databases">
        <authorList>
            <person name="Guldener U."/>
        </authorList>
    </citation>
    <scope>NUCLEOTIDE SEQUENCE [LARGE SCALE GENOMIC DNA]</scope>
    <source>
        <strain evidence="1 2">NBRC100155</strain>
    </source>
</reference>
<protein>
    <submittedName>
        <fullName evidence="1">Uncharacterized protein</fullName>
    </submittedName>
</protein>
<sequence length="167" mass="17904">MQLARLSTTLQVMAAALLCAVYLAVTVSSAPLASFSKIADSSVAAVTGFEKPLINAINWGKHWIVEPSEVEAVSRSLSFTERPKGRFGSSPIKITSTSDSVRIKNSGSTPRLVRLGSTGTVLIVQPGTAETFHGLTPQEIQSLTIERVPSSHKIQYNVIADISHDTR</sequence>
<dbReference type="AlphaFoldDB" id="A0A5C3END4"/>
<evidence type="ECO:0000313" key="1">
    <source>
        <dbReference type="EMBL" id="SPO32042.1"/>
    </source>
</evidence>
<gene>
    <name evidence="1" type="ORF">UTRI_02599</name>
</gene>
<evidence type="ECO:0000313" key="2">
    <source>
        <dbReference type="Proteomes" id="UP000324022"/>
    </source>
</evidence>
<name>A0A5C3END4_9BASI</name>
<accession>A0A5C3END4</accession>
<dbReference type="Proteomes" id="UP000324022">
    <property type="component" value="Unassembled WGS sequence"/>
</dbReference>
<keyword evidence="2" id="KW-1185">Reference proteome</keyword>